<keyword evidence="5 13" id="KW-0349">Heme</keyword>
<dbReference type="GO" id="GO:0016705">
    <property type="term" value="F:oxidoreductase activity, acting on paired donors, with incorporation or reduction of molecular oxygen"/>
    <property type="evidence" value="ECO:0007669"/>
    <property type="project" value="InterPro"/>
</dbReference>
<evidence type="ECO:0000256" key="2">
    <source>
        <dbReference type="ARBA" id="ARBA00004586"/>
    </source>
</evidence>
<keyword evidence="8" id="KW-0560">Oxidoreductase</keyword>
<reference evidence="17" key="3">
    <citation type="submission" date="2025-09" db="UniProtKB">
        <authorList>
            <consortium name="Ensembl"/>
        </authorList>
    </citation>
    <scope>IDENTIFICATION</scope>
</reference>
<feature type="chain" id="PRO_5044276126" evidence="16">
    <location>
        <begin position="24"/>
        <end position="546"/>
    </location>
</feature>
<reference evidence="17" key="2">
    <citation type="submission" date="2025-08" db="UniProtKB">
        <authorList>
            <consortium name="Ensembl"/>
        </authorList>
    </citation>
    <scope>IDENTIFICATION</scope>
</reference>
<dbReference type="Pfam" id="PF00067">
    <property type="entry name" value="p450"/>
    <property type="match status" value="1"/>
</dbReference>
<evidence type="ECO:0000313" key="17">
    <source>
        <dbReference type="Ensembl" id="ENSDCDP00010051606.1"/>
    </source>
</evidence>
<dbReference type="GO" id="GO:0005789">
    <property type="term" value="C:endoplasmic reticulum membrane"/>
    <property type="evidence" value="ECO:0007669"/>
    <property type="project" value="UniProtKB-SubCell"/>
</dbReference>
<keyword evidence="16" id="KW-0732">Signal</keyword>
<evidence type="ECO:0000256" key="6">
    <source>
        <dbReference type="ARBA" id="ARBA00022723"/>
    </source>
</evidence>
<evidence type="ECO:0000256" key="16">
    <source>
        <dbReference type="SAM" id="SignalP"/>
    </source>
</evidence>
<dbReference type="GeneTree" id="ENSGT00940000153141"/>
<feature type="binding site" description="axial binding residue" evidence="13">
    <location>
        <position position="447"/>
    </location>
    <ligand>
        <name>heme</name>
        <dbReference type="ChEBI" id="CHEBI:30413"/>
    </ligand>
    <ligandPart>
        <name>Fe</name>
        <dbReference type="ChEBI" id="CHEBI:18248"/>
    </ligandPart>
</feature>
<evidence type="ECO:0000256" key="3">
    <source>
        <dbReference type="ARBA" id="ARBA00004860"/>
    </source>
</evidence>
<keyword evidence="7" id="KW-0256">Endoplasmic reticulum</keyword>
<dbReference type="Gene3D" id="1.10.630.10">
    <property type="entry name" value="Cytochrome P450"/>
    <property type="match status" value="1"/>
</dbReference>
<evidence type="ECO:0000256" key="10">
    <source>
        <dbReference type="ARBA" id="ARBA00023098"/>
    </source>
</evidence>
<evidence type="ECO:0000256" key="13">
    <source>
        <dbReference type="PIRSR" id="PIRSR000047-1"/>
    </source>
</evidence>
<keyword evidence="11" id="KW-0472">Membrane</keyword>
<evidence type="ECO:0000256" key="9">
    <source>
        <dbReference type="ARBA" id="ARBA00023004"/>
    </source>
</evidence>
<dbReference type="GO" id="GO:0006699">
    <property type="term" value="P:bile acid biosynthetic process"/>
    <property type="evidence" value="ECO:0007669"/>
    <property type="project" value="TreeGrafter"/>
</dbReference>
<evidence type="ECO:0000256" key="5">
    <source>
        <dbReference type="ARBA" id="ARBA00022617"/>
    </source>
</evidence>
<evidence type="ECO:0000256" key="12">
    <source>
        <dbReference type="ARBA" id="ARBA00023221"/>
    </source>
</evidence>
<feature type="region of interest" description="Disordered" evidence="15">
    <location>
        <begin position="507"/>
        <end position="546"/>
    </location>
</feature>
<dbReference type="GO" id="GO:0042632">
    <property type="term" value="P:cholesterol homeostasis"/>
    <property type="evidence" value="ECO:0007669"/>
    <property type="project" value="TreeGrafter"/>
</dbReference>
<dbReference type="PIRSF" id="PIRSF000047">
    <property type="entry name" value="Cytochrome_CYPVIIA1"/>
    <property type="match status" value="1"/>
</dbReference>
<name>A0AAY4E3Z3_9TELE</name>
<keyword evidence="6 13" id="KW-0479">Metal-binding</keyword>
<evidence type="ECO:0000313" key="18">
    <source>
        <dbReference type="Proteomes" id="UP000694580"/>
    </source>
</evidence>
<dbReference type="Proteomes" id="UP000694580">
    <property type="component" value="Chromosome 2"/>
</dbReference>
<evidence type="ECO:0000256" key="14">
    <source>
        <dbReference type="PIRSR" id="PIRSR000047-2"/>
    </source>
</evidence>
<comment type="similarity">
    <text evidence="4">Belongs to the cytochrome P450 family.</text>
</comment>
<sequence length="546" mass="60922">MSALLLAVLAVLLPPLLLWACWGARTRRAGEPPLEGGWIPFFGVALSYGRDPLAFLRRTRSKCGDVFTCRLAGGYITFITDPFSFPAVVRQGRNLDFQKFAQSISCRVFGHVNFNAPMYTSGFQEVHSLYREMLQGPSLTLITQSMLGHLQTVLWRSLPKGGAWEEDGLQSFTNRIMFEAGFLTVFGQERGLQAGGAGPKAGPCMRQVMRNFMVFDSAFPEMVAGLPIHLCVRAWLARKALVETFYHAYLQQHYCVSALIQKRMDAFDRMRVDESSKAQTNLCMLWASQANTLPATFWSLYHMLRSPEAFQAARAEVDRVLSKSGHQSSGTETMISISKDQLDSMFVLGSIVEEALRLSSASIMIRVANNDFELTLDSGQTAAIRQGDYIALYPQFIHMDPDIYPNPTEFQFDRFLDESGQRKSDFYKAGRRLKHYLLPFGSGASACPGRFFAMNEIKQFLALMLWHCDLELPHSGAPLETDCSRAGLGILPPTHDVLLRYRLRDRGANSGGRREGQKEGEGETDGEKKGEEAGGLEKGKALVKTD</sequence>
<dbReference type="GO" id="GO:0008395">
    <property type="term" value="F:steroid hydroxylase activity"/>
    <property type="evidence" value="ECO:0007669"/>
    <property type="project" value="TreeGrafter"/>
</dbReference>
<evidence type="ECO:0000256" key="8">
    <source>
        <dbReference type="ARBA" id="ARBA00023002"/>
    </source>
</evidence>
<dbReference type="GO" id="GO:0020037">
    <property type="term" value="F:heme binding"/>
    <property type="evidence" value="ECO:0007669"/>
    <property type="project" value="InterPro"/>
</dbReference>
<dbReference type="InterPro" id="IPR024204">
    <property type="entry name" value="Cyt_P450_CYP7A1-type"/>
</dbReference>
<dbReference type="InterPro" id="IPR002403">
    <property type="entry name" value="Cyt_P450_E_grp-IV"/>
</dbReference>
<accession>A0AAY4E3Z3</accession>
<evidence type="ECO:0000256" key="7">
    <source>
        <dbReference type="ARBA" id="ARBA00022824"/>
    </source>
</evidence>
<protein>
    <submittedName>
        <fullName evidence="17">Uncharacterized protein</fullName>
    </submittedName>
</protein>
<keyword evidence="18" id="KW-1185">Reference proteome</keyword>
<dbReference type="PANTHER" id="PTHR24304">
    <property type="entry name" value="CYTOCHROME P450 FAMILY 7"/>
    <property type="match status" value="1"/>
</dbReference>
<dbReference type="InterPro" id="IPR001128">
    <property type="entry name" value="Cyt_P450"/>
</dbReference>
<feature type="binding site" evidence="14">
    <location>
        <position position="107"/>
    </location>
    <ligand>
        <name>substrate</name>
    </ligand>
</feature>
<evidence type="ECO:0000256" key="4">
    <source>
        <dbReference type="ARBA" id="ARBA00010617"/>
    </source>
</evidence>
<feature type="binding site" evidence="14">
    <location>
        <position position="291"/>
    </location>
    <ligand>
        <name>substrate</name>
    </ligand>
</feature>
<keyword evidence="9 13" id="KW-0408">Iron</keyword>
<dbReference type="PANTHER" id="PTHR24304:SF3">
    <property type="entry name" value="CHOLESTEROL 7-ALPHA-MONOOXYGENASE"/>
    <property type="match status" value="1"/>
</dbReference>
<keyword evidence="10" id="KW-0443">Lipid metabolism</keyword>
<comment type="subcellular location">
    <subcellularLocation>
        <location evidence="2">Endoplasmic reticulum membrane</location>
    </subcellularLocation>
</comment>
<dbReference type="InterPro" id="IPR050529">
    <property type="entry name" value="CYP450_sterol_14alpha_dmase"/>
</dbReference>
<keyword evidence="12" id="KW-0753">Steroid metabolism</keyword>
<comment type="pathway">
    <text evidence="3">Lipid metabolism; bile acid biosynthesis.</text>
</comment>
<comment type="cofactor">
    <cofactor evidence="1 13">
        <name>heme</name>
        <dbReference type="ChEBI" id="CHEBI:30413"/>
    </cofactor>
</comment>
<evidence type="ECO:0000256" key="1">
    <source>
        <dbReference type="ARBA" id="ARBA00001971"/>
    </source>
</evidence>
<evidence type="ECO:0000256" key="15">
    <source>
        <dbReference type="SAM" id="MobiDB-lite"/>
    </source>
</evidence>
<dbReference type="AlphaFoldDB" id="A0AAY4E3Z3"/>
<dbReference type="GO" id="GO:0005506">
    <property type="term" value="F:iron ion binding"/>
    <property type="evidence" value="ECO:0007669"/>
    <property type="project" value="InterPro"/>
</dbReference>
<gene>
    <name evidence="17" type="primary">CYP7B1</name>
</gene>
<organism evidence="17 18">
    <name type="scientific">Denticeps clupeoides</name>
    <name type="common">denticle herring</name>
    <dbReference type="NCBI Taxonomy" id="299321"/>
    <lineage>
        <taxon>Eukaryota</taxon>
        <taxon>Metazoa</taxon>
        <taxon>Chordata</taxon>
        <taxon>Craniata</taxon>
        <taxon>Vertebrata</taxon>
        <taxon>Euteleostomi</taxon>
        <taxon>Actinopterygii</taxon>
        <taxon>Neopterygii</taxon>
        <taxon>Teleostei</taxon>
        <taxon>Clupei</taxon>
        <taxon>Clupeiformes</taxon>
        <taxon>Denticipitoidei</taxon>
        <taxon>Denticipitidae</taxon>
        <taxon>Denticeps</taxon>
    </lineage>
</organism>
<dbReference type="PRINTS" id="PR00465">
    <property type="entry name" value="EP450IV"/>
</dbReference>
<evidence type="ECO:0000256" key="11">
    <source>
        <dbReference type="ARBA" id="ARBA00023136"/>
    </source>
</evidence>
<feature type="signal peptide" evidence="16">
    <location>
        <begin position="1"/>
        <end position="23"/>
    </location>
</feature>
<reference evidence="17 18" key="1">
    <citation type="submission" date="2020-06" db="EMBL/GenBank/DDBJ databases">
        <authorList>
            <consortium name="Wellcome Sanger Institute Data Sharing"/>
        </authorList>
    </citation>
    <scope>NUCLEOTIDE SEQUENCE [LARGE SCALE GENOMIC DNA]</scope>
</reference>
<dbReference type="InterPro" id="IPR036396">
    <property type="entry name" value="Cyt_P450_sf"/>
</dbReference>
<proteinExistence type="inferred from homology"/>
<dbReference type="SUPFAM" id="SSF48264">
    <property type="entry name" value="Cytochrome P450"/>
    <property type="match status" value="1"/>
</dbReference>
<dbReference type="Ensembl" id="ENSDCDT00010062071.1">
    <property type="protein sequence ID" value="ENSDCDP00010051606.1"/>
    <property type="gene ID" value="ENSDCDG00010030381.1"/>
</dbReference>